<gene>
    <name evidence="14" type="ORF">ACFOEE_06710</name>
</gene>
<keyword evidence="6 11" id="KW-0732">Signal</keyword>
<evidence type="ECO:0000256" key="1">
    <source>
        <dbReference type="ARBA" id="ARBA00004442"/>
    </source>
</evidence>
<evidence type="ECO:0000256" key="6">
    <source>
        <dbReference type="ARBA" id="ARBA00022729"/>
    </source>
</evidence>
<feature type="domain" description="TamA POTRA" evidence="13">
    <location>
        <begin position="53"/>
        <end position="119"/>
    </location>
</feature>
<dbReference type="InterPro" id="IPR039910">
    <property type="entry name" value="D15-like"/>
</dbReference>
<evidence type="ECO:0000256" key="11">
    <source>
        <dbReference type="SAM" id="SignalP"/>
    </source>
</evidence>
<evidence type="ECO:0000256" key="7">
    <source>
        <dbReference type="ARBA" id="ARBA00023136"/>
    </source>
</evidence>
<accession>A0ABV7CHS3</accession>
<feature type="chain" id="PRO_5045416161" description="Translocation and assembly module subunit TamA" evidence="11">
    <location>
        <begin position="21"/>
        <end position="595"/>
    </location>
</feature>
<comment type="similarity">
    <text evidence="2">Belongs to the TamA family.</text>
</comment>
<comment type="caution">
    <text evidence="14">The sequence shown here is derived from an EMBL/GenBank/DDBJ whole genome shotgun (WGS) entry which is preliminary data.</text>
</comment>
<evidence type="ECO:0000313" key="15">
    <source>
        <dbReference type="Proteomes" id="UP001595453"/>
    </source>
</evidence>
<evidence type="ECO:0000256" key="9">
    <source>
        <dbReference type="ARBA" id="ARBA00033063"/>
    </source>
</evidence>
<dbReference type="PANTHER" id="PTHR12815">
    <property type="entry name" value="SORTING AND ASSEMBLY MACHINERY SAMM50 PROTEIN FAMILY MEMBER"/>
    <property type="match status" value="1"/>
</dbReference>
<evidence type="ECO:0000256" key="2">
    <source>
        <dbReference type="ARBA" id="ARBA00010248"/>
    </source>
</evidence>
<name>A0ABV7CHS3_9GAMM</name>
<evidence type="ECO:0000256" key="10">
    <source>
        <dbReference type="ARBA" id="ARBA00093548"/>
    </source>
</evidence>
<evidence type="ECO:0000256" key="4">
    <source>
        <dbReference type="ARBA" id="ARBA00022452"/>
    </source>
</evidence>
<keyword evidence="5" id="KW-0812">Transmembrane</keyword>
<dbReference type="EMBL" id="JBHRSD010000011">
    <property type="protein sequence ID" value="MFC3032204.1"/>
    <property type="molecule type" value="Genomic_DNA"/>
</dbReference>
<organism evidence="14 15">
    <name type="scientific">Pseudoalteromonas fenneropenaei</name>
    <dbReference type="NCBI Taxonomy" id="1737459"/>
    <lineage>
        <taxon>Bacteria</taxon>
        <taxon>Pseudomonadati</taxon>
        <taxon>Pseudomonadota</taxon>
        <taxon>Gammaproteobacteria</taxon>
        <taxon>Alteromonadales</taxon>
        <taxon>Pseudoalteromonadaceae</taxon>
        <taxon>Pseudoalteromonas</taxon>
    </lineage>
</organism>
<dbReference type="Pfam" id="PF17243">
    <property type="entry name" value="POTRA_TamA_1"/>
    <property type="match status" value="1"/>
</dbReference>
<proteinExistence type="inferred from homology"/>
<evidence type="ECO:0000259" key="12">
    <source>
        <dbReference type="Pfam" id="PF01103"/>
    </source>
</evidence>
<keyword evidence="8" id="KW-0998">Cell outer membrane</keyword>
<dbReference type="Pfam" id="PF01103">
    <property type="entry name" value="Omp85"/>
    <property type="match status" value="1"/>
</dbReference>
<keyword evidence="4" id="KW-1134">Transmembrane beta strand</keyword>
<feature type="domain" description="Bacterial surface antigen (D15)" evidence="12">
    <location>
        <begin position="287"/>
        <end position="586"/>
    </location>
</feature>
<feature type="signal peptide" evidence="11">
    <location>
        <begin position="1"/>
        <end position="20"/>
    </location>
</feature>
<evidence type="ECO:0000256" key="8">
    <source>
        <dbReference type="ARBA" id="ARBA00023237"/>
    </source>
</evidence>
<sequence length="595" mass="67488">MSLLRFCLLFLWSLPCLILAQTPEPSTINTPPIAGVAAKVADVQLPEVKVQEIEVPSIPSLLADNIRAHLQTLLDKPMQQVNSDYVYEQSNKALQAFGYYESEVTLQWDKGGEVLKVNVLLNEPYRWFQVHVTVIGSGEEDEILKQIIADLAIKKDQVVNHGQYEAAKKQLEDHLLEFGYFDFKWLKSQLLVSKQRRRARAVLSLDTGPRYQFGALAIAAGSRAQHYVEKLAPFKQNEPYQASMLGDYSLSLNETPYFNSVRIYPELSARQNQQVPVRVEVVDKPANSFEVGGGFSTDLGAKGRFRWSKPWVSDDGHYLDTDLSVSERQQDVTASYTIPVEDPVQDVWRVSGGYKLEDGLTEDIFSRVVTLQLQRQWLTEENWVRTAFVRREKEQYDVGTGLRTSHMTIPGISWAKKQRRGGTLPYWGEERLFAIEGANEDLASSTSMLRLQWQNAWLRSWEQHYFYGRIDLGAIISDHIESVPFSLRFYAGGDQSIRGFKYQSISPEENGEKTGGRYLVTGTTEYQYQFAENWRAALFVDAGTATNDFSEKLSVGAGFGFRYLTPIGPIRFDHAWGLSKESNSTRLSIVIGPEI</sequence>
<evidence type="ECO:0000313" key="14">
    <source>
        <dbReference type="EMBL" id="MFC3032204.1"/>
    </source>
</evidence>
<dbReference type="Gene3D" id="2.40.160.50">
    <property type="entry name" value="membrane protein fhac: a member of the omp85/tpsb transporter family"/>
    <property type="match status" value="1"/>
</dbReference>
<dbReference type="PANTHER" id="PTHR12815:SF47">
    <property type="entry name" value="TRANSLOCATION AND ASSEMBLY MODULE SUBUNIT TAMA"/>
    <property type="match status" value="1"/>
</dbReference>
<dbReference type="Proteomes" id="UP001595453">
    <property type="component" value="Unassembled WGS sequence"/>
</dbReference>
<dbReference type="Gene3D" id="3.10.20.310">
    <property type="entry name" value="membrane protein fhac"/>
    <property type="match status" value="3"/>
</dbReference>
<reference evidence="15" key="1">
    <citation type="journal article" date="2019" name="Int. J. Syst. Evol. Microbiol.">
        <title>The Global Catalogue of Microorganisms (GCM) 10K type strain sequencing project: providing services to taxonomists for standard genome sequencing and annotation.</title>
        <authorList>
            <consortium name="The Broad Institute Genomics Platform"/>
            <consortium name="The Broad Institute Genome Sequencing Center for Infectious Disease"/>
            <person name="Wu L."/>
            <person name="Ma J."/>
        </authorList>
    </citation>
    <scope>NUCLEOTIDE SEQUENCE [LARGE SCALE GENOMIC DNA]</scope>
    <source>
        <strain evidence="15">KCTC 42730</strain>
    </source>
</reference>
<keyword evidence="7" id="KW-0472">Membrane</keyword>
<evidence type="ECO:0000256" key="5">
    <source>
        <dbReference type="ARBA" id="ARBA00022692"/>
    </source>
</evidence>
<dbReference type="InterPro" id="IPR035243">
    <property type="entry name" value="TamA_POTRA_Dom_1"/>
</dbReference>
<protein>
    <recommendedName>
        <fullName evidence="3">Translocation and assembly module subunit TamA</fullName>
    </recommendedName>
    <alternativeName>
        <fullName evidence="9">Autotransporter assembly factor TamA</fullName>
    </alternativeName>
</protein>
<dbReference type="InterPro" id="IPR000184">
    <property type="entry name" value="Bac_surfAg_D15"/>
</dbReference>
<evidence type="ECO:0000256" key="3">
    <source>
        <dbReference type="ARBA" id="ARBA00015419"/>
    </source>
</evidence>
<comment type="subcellular location">
    <subcellularLocation>
        <location evidence="1">Cell outer membrane</location>
    </subcellularLocation>
</comment>
<evidence type="ECO:0000259" key="13">
    <source>
        <dbReference type="Pfam" id="PF17243"/>
    </source>
</evidence>
<keyword evidence="15" id="KW-1185">Reference proteome</keyword>
<comment type="subunit">
    <text evidence="10">Interacts with TamB to form the translocation and assembly module (TAM).</text>
</comment>